<name>G3AP26_SPAPN</name>
<organism evidence="3">
    <name type="scientific">Spathaspora passalidarum (strain NRRL Y-27907 / 11-Y1)</name>
    <dbReference type="NCBI Taxonomy" id="619300"/>
    <lineage>
        <taxon>Eukaryota</taxon>
        <taxon>Fungi</taxon>
        <taxon>Dikarya</taxon>
        <taxon>Ascomycota</taxon>
        <taxon>Saccharomycotina</taxon>
        <taxon>Pichiomycetes</taxon>
        <taxon>Debaryomycetaceae</taxon>
        <taxon>Spathaspora</taxon>
    </lineage>
</organism>
<dbReference type="RefSeq" id="XP_007375333.1">
    <property type="nucleotide sequence ID" value="XM_007375271.1"/>
</dbReference>
<evidence type="ECO:0000256" key="1">
    <source>
        <dbReference type="SAM" id="Coils"/>
    </source>
</evidence>
<dbReference type="HOGENOM" id="CLU_1166464_0_0_1"/>
<accession>G3AP26</accession>
<feature type="coiled-coil region" evidence="1">
    <location>
        <begin position="82"/>
        <end position="120"/>
    </location>
</feature>
<dbReference type="AlphaFoldDB" id="G3AP26"/>
<protein>
    <submittedName>
        <fullName evidence="2">Uncharacterized protein</fullName>
    </submittedName>
</protein>
<evidence type="ECO:0000313" key="2">
    <source>
        <dbReference type="EMBL" id="EGW32057.1"/>
    </source>
</evidence>
<dbReference type="KEGG" id="spaa:SPAPADRAFT_66723"/>
<dbReference type="EMBL" id="GL996502">
    <property type="protein sequence ID" value="EGW32057.1"/>
    <property type="molecule type" value="Genomic_DNA"/>
</dbReference>
<sequence length="238" mass="27316">MVMRVRWSVDLFLSPLRKLLWYSKVTSTVNNDSKTFNQGSFRVIKYEVVPVLSKNNFWLFRNSKKCKIGGRCSLSNSYGTLIINLENANAKLQNQLHANNEKLNQKYKELSKTNAALVTVKELAYLALEKTNQFQDQISEIRCLKLQQGDNQAELVEESNRFRSKLKKLGLALHDLSVKLETQTNMRSENQVKLEKQELITKNLEATIDELSGNLSEEKFTVASLQQKLAQNSDNEVK</sequence>
<dbReference type="GeneID" id="18875113"/>
<gene>
    <name evidence="2" type="ORF">SPAPADRAFT_66723</name>
</gene>
<evidence type="ECO:0000313" key="3">
    <source>
        <dbReference type="Proteomes" id="UP000000709"/>
    </source>
</evidence>
<keyword evidence="1" id="KW-0175">Coiled coil</keyword>
<dbReference type="OrthoDB" id="4036563at2759"/>
<dbReference type="Proteomes" id="UP000000709">
    <property type="component" value="Unassembled WGS sequence"/>
</dbReference>
<dbReference type="InParanoid" id="G3AP26"/>
<reference evidence="2 3" key="1">
    <citation type="journal article" date="2011" name="Proc. Natl. Acad. Sci. U.S.A.">
        <title>Comparative genomics of xylose-fermenting fungi for enhanced biofuel production.</title>
        <authorList>
            <person name="Wohlbach D.J."/>
            <person name="Kuo A."/>
            <person name="Sato T.K."/>
            <person name="Potts K.M."/>
            <person name="Salamov A.A."/>
            <person name="LaButti K.M."/>
            <person name="Sun H."/>
            <person name="Clum A."/>
            <person name="Pangilinan J.L."/>
            <person name="Lindquist E.A."/>
            <person name="Lucas S."/>
            <person name="Lapidus A."/>
            <person name="Jin M."/>
            <person name="Gunawan C."/>
            <person name="Balan V."/>
            <person name="Dale B.E."/>
            <person name="Jeffries T.W."/>
            <person name="Zinkel R."/>
            <person name="Barry K.W."/>
            <person name="Grigoriev I.V."/>
            <person name="Gasch A.P."/>
        </authorList>
    </citation>
    <scope>NUCLEOTIDE SEQUENCE [LARGE SCALE GENOMIC DNA]</scope>
    <source>
        <strain evidence="3">NRRL Y-27907 / 11-Y1</strain>
    </source>
</reference>
<keyword evidence="3" id="KW-1185">Reference proteome</keyword>
<proteinExistence type="predicted"/>